<evidence type="ECO:0008006" key="3">
    <source>
        <dbReference type="Google" id="ProtNLM"/>
    </source>
</evidence>
<dbReference type="InterPro" id="IPR029058">
    <property type="entry name" value="AB_hydrolase_fold"/>
</dbReference>
<dbReference type="Gene3D" id="3.40.50.1820">
    <property type="entry name" value="alpha/beta hydrolase"/>
    <property type="match status" value="1"/>
</dbReference>
<organism evidence="1 2">
    <name type="scientific">Flavisolibacter tropicus</name>
    <dbReference type="NCBI Taxonomy" id="1492898"/>
    <lineage>
        <taxon>Bacteria</taxon>
        <taxon>Pseudomonadati</taxon>
        <taxon>Bacteroidota</taxon>
        <taxon>Chitinophagia</taxon>
        <taxon>Chitinophagales</taxon>
        <taxon>Chitinophagaceae</taxon>
        <taxon>Flavisolibacter</taxon>
    </lineage>
</organism>
<accession>A0A172TT62</accession>
<gene>
    <name evidence="1" type="ORF">SY85_04980</name>
</gene>
<reference evidence="1 2" key="2">
    <citation type="journal article" date="2016" name="Int. J. Syst. Evol. Microbiol.">
        <title>Flavisolibacter tropicus sp. nov., isolated from tropical soil.</title>
        <authorList>
            <person name="Lee J.J."/>
            <person name="Kang M.S."/>
            <person name="Kim G.S."/>
            <person name="Lee C.S."/>
            <person name="Lim S."/>
            <person name="Lee J."/>
            <person name="Roh S.H."/>
            <person name="Kang H."/>
            <person name="Ha J.M."/>
            <person name="Bae S."/>
            <person name="Jung H.Y."/>
            <person name="Kim M.K."/>
        </authorList>
    </citation>
    <scope>NUCLEOTIDE SEQUENCE [LARGE SCALE GENOMIC DNA]</scope>
    <source>
        <strain evidence="1 2">LCS9</strain>
    </source>
</reference>
<sequence>MLPPSKTDLSISIGNNRTVSGNLILPDNAKGLVIFSHGGASNRLSPRNKMVSDFLAQQHFGTFLFDLLTREEINDHANRHNIRLLAERLIIVSEWLLSYDQTKNIHQAYFGASTGAAAALYAAAAEGSEIAAVVCRGGRPELAMEVLPTLQAPTLFIVGSNDDDVLLLNQKALSVMHCPRRLEVIADASHLFEEKGAMEKVCLSTAGWLEQYLHPMKMLSK</sequence>
<dbReference type="RefSeq" id="WP_066402093.1">
    <property type="nucleotide sequence ID" value="NZ_CP011390.1"/>
</dbReference>
<evidence type="ECO:0000313" key="2">
    <source>
        <dbReference type="Proteomes" id="UP000077177"/>
    </source>
</evidence>
<keyword evidence="2" id="KW-1185">Reference proteome</keyword>
<dbReference type="Proteomes" id="UP000077177">
    <property type="component" value="Chromosome"/>
</dbReference>
<name>A0A172TT62_9BACT</name>
<reference evidence="2" key="1">
    <citation type="submission" date="2015-01" db="EMBL/GenBank/DDBJ databases">
        <title>Flavisolibacter sp./LCS9/ whole genome sequencing.</title>
        <authorList>
            <person name="Kim M.K."/>
            <person name="Srinivasan S."/>
            <person name="Lee J.-J."/>
        </authorList>
    </citation>
    <scope>NUCLEOTIDE SEQUENCE [LARGE SCALE GENOMIC DNA]</scope>
    <source>
        <strain evidence="2">LCS9</strain>
    </source>
</reference>
<proteinExistence type="predicted"/>
<dbReference type="STRING" id="1492898.SY85_04980"/>
<dbReference type="EMBL" id="CP011390">
    <property type="protein sequence ID" value="ANE49947.1"/>
    <property type="molecule type" value="Genomic_DNA"/>
</dbReference>
<protein>
    <recommendedName>
        <fullName evidence="3">Hydrolase</fullName>
    </recommendedName>
</protein>
<evidence type="ECO:0000313" key="1">
    <source>
        <dbReference type="EMBL" id="ANE49947.1"/>
    </source>
</evidence>
<dbReference type="KEGG" id="fla:SY85_04980"/>
<dbReference type="AlphaFoldDB" id="A0A172TT62"/>
<dbReference type="SUPFAM" id="SSF53474">
    <property type="entry name" value="alpha/beta-Hydrolases"/>
    <property type="match status" value="1"/>
</dbReference>